<evidence type="ECO:0000313" key="2">
    <source>
        <dbReference type="Proteomes" id="UP000186720"/>
    </source>
</evidence>
<proteinExistence type="predicted"/>
<name>A0A1Q5ZT27_9SPHI</name>
<evidence type="ECO:0000313" key="1">
    <source>
        <dbReference type="EMBL" id="OKS84916.1"/>
    </source>
</evidence>
<dbReference type="AlphaFoldDB" id="A0A1Q5ZT27"/>
<comment type="caution">
    <text evidence="1">The sequence shown here is derived from an EMBL/GenBank/DDBJ whole genome shotgun (WGS) entry which is preliminary data.</text>
</comment>
<accession>A0A1Q5ZT27</accession>
<organism evidence="1 2">
    <name type="scientific">Mucilaginibacter polytrichastri</name>
    <dbReference type="NCBI Taxonomy" id="1302689"/>
    <lineage>
        <taxon>Bacteria</taxon>
        <taxon>Pseudomonadati</taxon>
        <taxon>Bacteroidota</taxon>
        <taxon>Sphingobacteriia</taxon>
        <taxon>Sphingobacteriales</taxon>
        <taxon>Sphingobacteriaceae</taxon>
        <taxon>Mucilaginibacter</taxon>
    </lineage>
</organism>
<keyword evidence="2" id="KW-1185">Reference proteome</keyword>
<sequence length="75" mass="9004">MKNQIEFYKDQNADLQKKYELIEKTEQKNCENEKSQLKLNIEASMLLQYKKFDKNSKESQLFLETINLLNEKGDK</sequence>
<gene>
    <name evidence="1" type="ORF">RG47T_0354</name>
</gene>
<dbReference type="Proteomes" id="UP000186720">
    <property type="component" value="Unassembled WGS sequence"/>
</dbReference>
<dbReference type="EMBL" id="MPPL01000001">
    <property type="protein sequence ID" value="OKS84916.1"/>
    <property type="molecule type" value="Genomic_DNA"/>
</dbReference>
<protein>
    <submittedName>
        <fullName evidence="1">Uncharacterized protein</fullName>
    </submittedName>
</protein>
<dbReference type="RefSeq" id="WP_074487670.1">
    <property type="nucleotide sequence ID" value="NZ_FPAM01000001.1"/>
</dbReference>
<reference evidence="1 2" key="1">
    <citation type="submission" date="2016-11" db="EMBL/GenBank/DDBJ databases">
        <title>Whole Genome Sequencing of Mucilaginibacter polytrichastri RG4-7(T) isolated from the moss sample.</title>
        <authorList>
            <person name="Li Y."/>
        </authorList>
    </citation>
    <scope>NUCLEOTIDE SEQUENCE [LARGE SCALE GENOMIC DNA]</scope>
    <source>
        <strain evidence="1 2">RG4-7</strain>
    </source>
</reference>